<keyword evidence="2" id="KW-1185">Reference proteome</keyword>
<reference evidence="3" key="1">
    <citation type="submission" date="2016-06" db="UniProtKB">
        <authorList>
            <consortium name="WormBaseParasite"/>
        </authorList>
    </citation>
    <scope>IDENTIFICATION</scope>
</reference>
<evidence type="ECO:0000313" key="1">
    <source>
        <dbReference type="EMBL" id="VDP26225.1"/>
    </source>
</evidence>
<gene>
    <name evidence="1" type="ORF">SCUD_LOCUS7433</name>
</gene>
<evidence type="ECO:0000313" key="2">
    <source>
        <dbReference type="Proteomes" id="UP000279833"/>
    </source>
</evidence>
<evidence type="ECO:0000313" key="3">
    <source>
        <dbReference type="WBParaSite" id="SCUD_0000743301-mRNA-1"/>
    </source>
</evidence>
<dbReference type="AlphaFoldDB" id="A0A183JXI6"/>
<proteinExistence type="predicted"/>
<accession>A0A183JXI6</accession>
<dbReference type="WBParaSite" id="SCUD_0000743301-mRNA-1">
    <property type="protein sequence ID" value="SCUD_0000743301-mRNA-1"/>
    <property type="gene ID" value="SCUD_0000743301"/>
</dbReference>
<dbReference type="Proteomes" id="UP000279833">
    <property type="component" value="Unassembled WGS sequence"/>
</dbReference>
<name>A0A183JXI6_9TREM</name>
<organism evidence="3">
    <name type="scientific">Schistosoma curassoni</name>
    <dbReference type="NCBI Taxonomy" id="6186"/>
    <lineage>
        <taxon>Eukaryota</taxon>
        <taxon>Metazoa</taxon>
        <taxon>Spiralia</taxon>
        <taxon>Lophotrochozoa</taxon>
        <taxon>Platyhelminthes</taxon>
        <taxon>Trematoda</taxon>
        <taxon>Digenea</taxon>
        <taxon>Strigeidida</taxon>
        <taxon>Schistosomatoidea</taxon>
        <taxon>Schistosomatidae</taxon>
        <taxon>Schistosoma</taxon>
    </lineage>
</organism>
<protein>
    <submittedName>
        <fullName evidence="3">Phage protein</fullName>
    </submittedName>
</protein>
<sequence length="113" mass="12741">MRIAFTGGRDLTIKYMLTTSLEQTDALSRLINSNWPISEDYVVKAIAIEGEEKLVMLDSINAFPVTVNMVQDSKKLGYGLKQVAKYVHDGWPNESHNGLIEYLRQRGIVPITN</sequence>
<reference evidence="1 2" key="2">
    <citation type="submission" date="2018-11" db="EMBL/GenBank/DDBJ databases">
        <authorList>
            <consortium name="Pathogen Informatics"/>
        </authorList>
    </citation>
    <scope>NUCLEOTIDE SEQUENCE [LARGE SCALE GENOMIC DNA]</scope>
    <source>
        <strain evidence="1">Dakar</strain>
        <strain evidence="2">Dakar, Senegal</strain>
    </source>
</reference>
<dbReference type="STRING" id="6186.A0A183JXI6"/>
<dbReference type="EMBL" id="UZAK01032344">
    <property type="protein sequence ID" value="VDP26225.1"/>
    <property type="molecule type" value="Genomic_DNA"/>
</dbReference>